<dbReference type="EMBL" id="HBUE01074059">
    <property type="protein sequence ID" value="CAG6474070.1"/>
    <property type="molecule type" value="Transcribed_RNA"/>
</dbReference>
<feature type="compositionally biased region" description="Polar residues" evidence="1">
    <location>
        <begin position="60"/>
        <end position="87"/>
    </location>
</feature>
<dbReference type="AlphaFoldDB" id="A0A8D8BEQ2"/>
<reference evidence="2" key="1">
    <citation type="submission" date="2021-05" db="EMBL/GenBank/DDBJ databases">
        <authorList>
            <person name="Alioto T."/>
            <person name="Alioto T."/>
            <person name="Gomez Garrido J."/>
        </authorList>
    </citation>
    <scope>NUCLEOTIDE SEQUENCE</scope>
</reference>
<name>A0A8D8BEQ2_CULPI</name>
<feature type="region of interest" description="Disordered" evidence="1">
    <location>
        <begin position="41"/>
        <end position="90"/>
    </location>
</feature>
<feature type="compositionally biased region" description="Basic residues" evidence="1">
    <location>
        <begin position="44"/>
        <end position="59"/>
    </location>
</feature>
<sequence length="178" mass="20287">MQPSVWYTVQLQMVENQIGNISLAFRDYQYLKAQTNTNGTTNWRCHKKNKGLPGARHHPWSQSAQDWTPSAQPPTFRSEAKGQTTDNPVADIKNEPAETLQNSFVKKYCNFKLHLFTDVVLDFMFFDDSHLFVSISSLKIKMAAIESASPYSLSIQKKSTLQKKNNAVKPKCIFEVPD</sequence>
<protein>
    <submittedName>
        <fullName evidence="2">(northern house mosquito) hypothetical protein</fullName>
    </submittedName>
</protein>
<evidence type="ECO:0000313" key="2">
    <source>
        <dbReference type="EMBL" id="CAG6474092.1"/>
    </source>
</evidence>
<proteinExistence type="predicted"/>
<dbReference type="EMBL" id="HBUE01074071">
    <property type="protein sequence ID" value="CAG6474092.1"/>
    <property type="molecule type" value="Transcribed_RNA"/>
</dbReference>
<dbReference type="Gene3D" id="2.20.25.240">
    <property type="match status" value="1"/>
</dbReference>
<accession>A0A8D8BEQ2</accession>
<evidence type="ECO:0000256" key="1">
    <source>
        <dbReference type="SAM" id="MobiDB-lite"/>
    </source>
</evidence>
<dbReference type="EMBL" id="HBUE01074069">
    <property type="protein sequence ID" value="CAG6474087.1"/>
    <property type="molecule type" value="Transcribed_RNA"/>
</dbReference>
<organism evidence="2">
    <name type="scientific">Culex pipiens</name>
    <name type="common">House mosquito</name>
    <dbReference type="NCBI Taxonomy" id="7175"/>
    <lineage>
        <taxon>Eukaryota</taxon>
        <taxon>Metazoa</taxon>
        <taxon>Ecdysozoa</taxon>
        <taxon>Arthropoda</taxon>
        <taxon>Hexapoda</taxon>
        <taxon>Insecta</taxon>
        <taxon>Pterygota</taxon>
        <taxon>Neoptera</taxon>
        <taxon>Endopterygota</taxon>
        <taxon>Diptera</taxon>
        <taxon>Nematocera</taxon>
        <taxon>Culicoidea</taxon>
        <taxon>Culicidae</taxon>
        <taxon>Culicinae</taxon>
        <taxon>Culicini</taxon>
        <taxon>Culex</taxon>
        <taxon>Culex</taxon>
    </lineage>
</organism>